<dbReference type="AlphaFoldDB" id="X0SX82"/>
<evidence type="ECO:0000313" key="1">
    <source>
        <dbReference type="EMBL" id="GAF80502.1"/>
    </source>
</evidence>
<reference evidence="1" key="1">
    <citation type="journal article" date="2014" name="Front. Microbiol.">
        <title>High frequency of phylogenetically diverse reductive dehalogenase-homologous genes in deep subseafloor sedimentary metagenomes.</title>
        <authorList>
            <person name="Kawai M."/>
            <person name="Futagami T."/>
            <person name="Toyoda A."/>
            <person name="Takaki Y."/>
            <person name="Nishi S."/>
            <person name="Hori S."/>
            <person name="Arai W."/>
            <person name="Tsubouchi T."/>
            <person name="Morono Y."/>
            <person name="Uchiyama I."/>
            <person name="Ito T."/>
            <person name="Fujiyama A."/>
            <person name="Inagaki F."/>
            <person name="Takami H."/>
        </authorList>
    </citation>
    <scope>NUCLEOTIDE SEQUENCE</scope>
    <source>
        <strain evidence="1">Expedition CK06-06</strain>
    </source>
</reference>
<sequence length="219" mass="24786">MSRGTKPVPPMSRVAPPRKFGLAKEVKAYHNTKPKGPRRFGVHPSSLPTLCPVKFILYEWIRLAIASDDLEQAEQALALFQKINDEPVHGVSPGGRFKGELLQEFRTGDDIHRNVQFDLGVIGRLWGKWRCPRCRWISPEGWMPRAWYPGKGGGQVLDAAPCVACAGRNKRDEVSWLYVEPSVTHWGYGIIGHHDGDLRITRGDQTWRLLLEIKSINEN</sequence>
<organism evidence="1">
    <name type="scientific">marine sediment metagenome</name>
    <dbReference type="NCBI Taxonomy" id="412755"/>
    <lineage>
        <taxon>unclassified sequences</taxon>
        <taxon>metagenomes</taxon>
        <taxon>ecological metagenomes</taxon>
    </lineage>
</organism>
<comment type="caution">
    <text evidence="1">The sequence shown here is derived from an EMBL/GenBank/DDBJ whole genome shotgun (WGS) entry which is preliminary data.</text>
</comment>
<proteinExistence type="predicted"/>
<name>X0SX82_9ZZZZ</name>
<gene>
    <name evidence="1" type="ORF">S01H1_01481</name>
</gene>
<feature type="non-terminal residue" evidence="1">
    <location>
        <position position="219"/>
    </location>
</feature>
<dbReference type="EMBL" id="BARS01000646">
    <property type="protein sequence ID" value="GAF80502.1"/>
    <property type="molecule type" value="Genomic_DNA"/>
</dbReference>
<accession>X0SX82</accession>
<protein>
    <submittedName>
        <fullName evidence="1">Uncharacterized protein</fullName>
    </submittedName>
</protein>